<protein>
    <recommendedName>
        <fullName evidence="4">ABM domain-containing protein</fullName>
    </recommendedName>
</protein>
<accession>A0A2A9P8V3</accession>
<dbReference type="AlphaFoldDB" id="A0A2A9P8V3"/>
<gene>
    <name evidence="2" type="ORF">XA68_15221</name>
</gene>
<keyword evidence="3" id="KW-1185">Reference proteome</keyword>
<evidence type="ECO:0000313" key="2">
    <source>
        <dbReference type="EMBL" id="PFH57323.1"/>
    </source>
</evidence>
<evidence type="ECO:0000256" key="1">
    <source>
        <dbReference type="SAM" id="SignalP"/>
    </source>
</evidence>
<evidence type="ECO:0008006" key="4">
    <source>
        <dbReference type="Google" id="ProtNLM"/>
    </source>
</evidence>
<dbReference type="EMBL" id="LAZP02000424">
    <property type="protein sequence ID" value="PFH57323.1"/>
    <property type="molecule type" value="Genomic_DNA"/>
</dbReference>
<name>A0A2A9P8V3_OPHUN</name>
<comment type="caution">
    <text evidence="2">The sequence shown here is derived from an EMBL/GenBank/DDBJ whole genome shotgun (WGS) entry which is preliminary data.</text>
</comment>
<proteinExistence type="predicted"/>
<reference evidence="2 3" key="1">
    <citation type="journal article" date="2015" name="BMC Genomics">
        <title>Gene expression during zombie ant biting behavior reflects the complexity underlying fungal parasitic behavioral manipulation.</title>
        <authorList>
            <person name="de Bekker C."/>
            <person name="Ohm R.A."/>
            <person name="Loreto R.G."/>
            <person name="Sebastian A."/>
            <person name="Albert I."/>
            <person name="Merrow M."/>
            <person name="Brachmann A."/>
            <person name="Hughes D.P."/>
        </authorList>
    </citation>
    <scope>NUCLEOTIDE SEQUENCE [LARGE SCALE GENOMIC DNA]</scope>
    <source>
        <strain evidence="2 3">SC16a</strain>
    </source>
</reference>
<sequence length="331" mass="37821">MLLTRILFTLSAAAVLAAQEQPPTSIGVVKPEGPPINDPIYVKLYVNIIVASPGHENKSREFYNSVIRKGLLDPFRPYGIGFVLKNTTWQVNDRWTSCKELEGECETSYKKTMHKGGRDTLNLYFVNRAQKDFQNNLPLPEDANLKQFPWRDCVVVEAEEDEENLLTNLVIRVIHWLGAKTAADVTKDLVPPRHKTDKKPIRPRVEITVQQAQRMHDVWHFLRDPQPITPKQLAPGKEPFYNVPSALRNSSAVERVQKCLAKPFEEVCGSLVYCSYSIFARREAVLNNATDYPNVRSCLEARYPRNKMPVPLPSNVLREAEEKEKKKPFVI</sequence>
<feature type="signal peptide" evidence="1">
    <location>
        <begin position="1"/>
        <end position="17"/>
    </location>
</feature>
<keyword evidence="1" id="KW-0732">Signal</keyword>
<evidence type="ECO:0000313" key="3">
    <source>
        <dbReference type="Proteomes" id="UP000037136"/>
    </source>
</evidence>
<organism evidence="2 3">
    <name type="scientific">Ophiocordyceps unilateralis</name>
    <name type="common">Zombie-ant fungus</name>
    <name type="synonym">Torrubia unilateralis</name>
    <dbReference type="NCBI Taxonomy" id="268505"/>
    <lineage>
        <taxon>Eukaryota</taxon>
        <taxon>Fungi</taxon>
        <taxon>Dikarya</taxon>
        <taxon>Ascomycota</taxon>
        <taxon>Pezizomycotina</taxon>
        <taxon>Sordariomycetes</taxon>
        <taxon>Hypocreomycetidae</taxon>
        <taxon>Hypocreales</taxon>
        <taxon>Ophiocordycipitaceae</taxon>
        <taxon>Ophiocordyceps</taxon>
    </lineage>
</organism>
<feature type="chain" id="PRO_5012360417" description="ABM domain-containing protein" evidence="1">
    <location>
        <begin position="18"/>
        <end position="331"/>
    </location>
</feature>
<dbReference type="Proteomes" id="UP000037136">
    <property type="component" value="Unassembled WGS sequence"/>
</dbReference>
<reference evidence="2 3" key="2">
    <citation type="journal article" date="2017" name="Sci. Rep.">
        <title>Ant-infecting Ophiocordyceps genomes reveal a high diversity of potential behavioral manipulation genes and a possible major role for enterotoxins.</title>
        <authorList>
            <person name="de Bekker C."/>
            <person name="Ohm R.A."/>
            <person name="Evans H.C."/>
            <person name="Brachmann A."/>
            <person name="Hughes D.P."/>
        </authorList>
    </citation>
    <scope>NUCLEOTIDE SEQUENCE [LARGE SCALE GENOMIC DNA]</scope>
    <source>
        <strain evidence="2 3">SC16a</strain>
    </source>
</reference>